<evidence type="ECO:0000256" key="1">
    <source>
        <dbReference type="SAM" id="Phobius"/>
    </source>
</evidence>
<dbReference type="EMBL" id="CP012643">
    <property type="protein sequence ID" value="ALI99994.1"/>
    <property type="molecule type" value="Genomic_DNA"/>
</dbReference>
<gene>
    <name evidence="2" type="ORF">DC20_14685</name>
</gene>
<keyword evidence="1" id="KW-1133">Transmembrane helix</keyword>
<feature type="transmembrane region" description="Helical" evidence="1">
    <location>
        <begin position="122"/>
        <end position="143"/>
    </location>
</feature>
<dbReference type="KEGG" id="rti:DC20_14685"/>
<dbReference type="PATRIC" id="fig|512763.3.peg.3230"/>
<proteinExistence type="predicted"/>
<feature type="transmembrane region" description="Helical" evidence="1">
    <location>
        <begin position="87"/>
        <end position="110"/>
    </location>
</feature>
<organism evidence="2 3">
    <name type="scientific">Rufibacter tibetensis</name>
    <dbReference type="NCBI Taxonomy" id="512763"/>
    <lineage>
        <taxon>Bacteria</taxon>
        <taxon>Pseudomonadati</taxon>
        <taxon>Bacteroidota</taxon>
        <taxon>Cytophagia</taxon>
        <taxon>Cytophagales</taxon>
        <taxon>Hymenobacteraceae</taxon>
        <taxon>Rufibacter</taxon>
    </lineage>
</organism>
<evidence type="ECO:0000313" key="3">
    <source>
        <dbReference type="Proteomes" id="UP000061382"/>
    </source>
</evidence>
<dbReference type="RefSeq" id="WP_062544527.1">
    <property type="nucleotide sequence ID" value="NZ_CP012643.1"/>
</dbReference>
<sequence>MKGRPVLLKYCILSIAIFLITPLIVDLILQLFMDTKSSSFTFYINLLEAIRENKLFVFIQTLVGIVSIYFLGRFAEKQIVEHKRSSFFIGALTLLSLWLILFLSSMLFAAVESTGPFQKYGFWSVIIGWLLFGLPQYTIYGVLHGLTMGYLVGNEIKNRGSQKYRHSNHFY</sequence>
<keyword evidence="1" id="KW-0472">Membrane</keyword>
<dbReference type="OrthoDB" id="1495441at2"/>
<feature type="transmembrane region" description="Helical" evidence="1">
    <location>
        <begin position="7"/>
        <end position="33"/>
    </location>
</feature>
<feature type="transmembrane region" description="Helical" evidence="1">
    <location>
        <begin position="55"/>
        <end position="75"/>
    </location>
</feature>
<keyword evidence="3" id="KW-1185">Reference proteome</keyword>
<protein>
    <submittedName>
        <fullName evidence="2">Uncharacterized protein</fullName>
    </submittedName>
</protein>
<dbReference type="AlphaFoldDB" id="A0A0P0C8Y0"/>
<dbReference type="Proteomes" id="UP000061382">
    <property type="component" value="Chromosome"/>
</dbReference>
<evidence type="ECO:0000313" key="2">
    <source>
        <dbReference type="EMBL" id="ALI99994.1"/>
    </source>
</evidence>
<accession>A0A0P0C8Y0</accession>
<keyword evidence="1" id="KW-0812">Transmembrane</keyword>
<name>A0A0P0C8Y0_9BACT</name>
<reference evidence="2 3" key="1">
    <citation type="submission" date="2015-08" db="EMBL/GenBank/DDBJ databases">
        <title>Complete genome sequence of Rufibacter tibetensis strain 1351t, a radiation-resistant bacterium from tibet plateau.</title>
        <authorList>
            <person name="Dai J."/>
        </authorList>
    </citation>
    <scope>NUCLEOTIDE SEQUENCE [LARGE SCALE GENOMIC DNA]</scope>
    <source>
        <strain evidence="2 3">1351</strain>
    </source>
</reference>